<comment type="caution">
    <text evidence="4">The sequence shown here is derived from an EMBL/GenBank/DDBJ whole genome shotgun (WGS) entry which is preliminary data.</text>
</comment>
<proteinExistence type="predicted"/>
<evidence type="ECO:0000313" key="4">
    <source>
        <dbReference type="EMBL" id="TQP08805.1"/>
    </source>
</evidence>
<evidence type="ECO:0000313" key="8">
    <source>
        <dbReference type="Proteomes" id="UP000323583"/>
    </source>
</evidence>
<evidence type="ECO:0000313" key="6">
    <source>
        <dbReference type="Proteomes" id="UP000266701"/>
    </source>
</evidence>
<reference evidence="5 8" key="3">
    <citation type="submission" date="2019-06" db="EMBL/GenBank/DDBJ databases">
        <title>Vibrio cholerae phylogeny based on whole-genome sequencing reveals genetic diversity and population strucutre.</title>
        <authorList>
            <person name="Zhiqiu Y."/>
            <person name="Bin L."/>
            <person name="Lingyan J."/>
        </authorList>
    </citation>
    <scope>NUCLEOTIDE SEQUENCE [LARGE SCALE GENOMIC DNA]</scope>
    <source>
        <strain evidence="5 8">N2768</strain>
    </source>
</reference>
<dbReference type="GeneID" id="69722050"/>
<dbReference type="Proteomes" id="UP001196338">
    <property type="component" value="Unassembled WGS sequence"/>
</dbReference>
<dbReference type="EMBL" id="QZRB01000029">
    <property type="protein sequence ID" value="MVD25229.1"/>
    <property type="molecule type" value="Genomic_DNA"/>
</dbReference>
<reference evidence="1" key="5">
    <citation type="submission" date="2021-05" db="EMBL/GenBank/DDBJ databases">
        <authorList>
            <person name="Stine C."/>
        </authorList>
    </citation>
    <scope>NUCLEOTIDE SEQUENCE</scope>
    <source>
        <strain evidence="1">TDS0091212</strain>
    </source>
</reference>
<reference evidence="4 7" key="4">
    <citation type="submission" date="2019-07" db="EMBL/GenBank/DDBJ databases">
        <title>Phenotypic and genotypic antimicrobial resistance traits of Vibrio cholerae non-O1/non-O139 isolated from a large Austrian lake frequently associated with cases of infection.</title>
        <authorList>
            <person name="Lepuschitz S."/>
            <person name="Baron S."/>
            <person name="Larvor E."/>
            <person name="Granier S."/>
            <person name="Pretzer C."/>
            <person name="Mach R.L."/>
            <person name="Farnleitner A.H."/>
            <person name="Ruppitsch W."/>
            <person name="Pleininger S."/>
            <person name="Indra A."/>
            <person name="Kirschner A.K.T."/>
        </authorList>
    </citation>
    <scope>NUCLEOTIDE SEQUENCE [LARGE SCALE GENOMIC DNA]</scope>
    <source>
        <strain evidence="4 7">A12JL36W90</strain>
    </source>
</reference>
<dbReference type="Proteomes" id="UP000266701">
    <property type="component" value="Unassembled WGS sequence"/>
</dbReference>
<sequence>MERDYTYQCLRAMDKQELTEFSLRILHRLISEETLRELYRFDDEEFEGEEKAHMAHIDAMVKMHAIALGQLPAMFEGSDQAMQNTQRMTRLLMWHFYAIAFHLEQSVDLETHCAEVEKLIATQPENALAWSTQLTELLYRYAEL</sequence>
<gene>
    <name evidence="3" type="ORF">BC353_17305</name>
    <name evidence="2" type="ORF">D6U24_17925</name>
    <name evidence="4" type="ORF">FLM02_18455</name>
    <name evidence="5" type="ORF">FXE67_07030</name>
    <name evidence="1" type="ORF">KIN13_00280</name>
</gene>
<evidence type="ECO:0000313" key="7">
    <source>
        <dbReference type="Proteomes" id="UP000319979"/>
    </source>
</evidence>
<dbReference type="AlphaFoldDB" id="A0A085T5X8"/>
<evidence type="ECO:0000313" key="1">
    <source>
        <dbReference type="EMBL" id="MBS7671881.1"/>
    </source>
</evidence>
<protein>
    <submittedName>
        <fullName evidence="4">Exoribonuclease R</fullName>
    </submittedName>
</protein>
<dbReference type="KEGG" id="vcq:EN18_00090"/>
<reference evidence="1" key="6">
    <citation type="submission" date="2023-08" db="EMBL/GenBank/DDBJ databases">
        <title>Vibrio cholerae Outbreaks in Tanzania Exemplify Founder Flush: Simultaneous Increases in Population Size and Genetic Diversity.</title>
        <authorList>
            <person name="Debes A.K."/>
            <person name="Mohammed A."/>
            <person name="Maseke I."/>
            <person name="Almeida M."/>
            <person name="Li S."/>
            <person name="Matimba H."/>
            <person name="Joachim A."/>
            <person name="Mizinduko M."/>
            <person name="Nyanga S."/>
            <person name="Kelly M."/>
            <person name="Kachwamba Y."/>
            <person name="Schaffer A.M."/>
            <person name="Nyanga A.S."/>
            <person name="Mghamba J."/>
            <person name="Mosha F.S."/>
            <person name="Sack D.A."/>
            <person name="Stine O.C."/>
        </authorList>
    </citation>
    <scope>NUCLEOTIDE SEQUENCE</scope>
    <source>
        <strain evidence="1">TDS0091212</strain>
    </source>
</reference>
<accession>A0A085T5X8</accession>
<evidence type="ECO:0000313" key="5">
    <source>
        <dbReference type="EMBL" id="TXY91739.1"/>
    </source>
</evidence>
<dbReference type="Proteomes" id="UP000323583">
    <property type="component" value="Unassembled WGS sequence"/>
</dbReference>
<dbReference type="KEGG" id="vcz:VAB027_780"/>
<evidence type="ECO:0000313" key="3">
    <source>
        <dbReference type="EMBL" id="RGP83457.1"/>
    </source>
</evidence>
<name>A0A085T5X8_VIBCL</name>
<organism evidence="4 7">
    <name type="scientific">Vibrio cholerae</name>
    <dbReference type="NCBI Taxonomy" id="666"/>
    <lineage>
        <taxon>Bacteria</taxon>
        <taxon>Pseudomonadati</taxon>
        <taxon>Pseudomonadota</taxon>
        <taxon>Gammaproteobacteria</taxon>
        <taxon>Vibrionales</taxon>
        <taxon>Vibrionaceae</taxon>
        <taxon>Vibrio</taxon>
    </lineage>
</organism>
<dbReference type="EMBL" id="JAHBND010000050">
    <property type="protein sequence ID" value="MBS7671881.1"/>
    <property type="molecule type" value="Genomic_DNA"/>
</dbReference>
<dbReference type="Proteomes" id="UP000319979">
    <property type="component" value="Unassembled WGS sequence"/>
</dbReference>
<reference evidence="2 9" key="2">
    <citation type="submission" date="2018-09" db="EMBL/GenBank/DDBJ databases">
        <title>Genomic epidemiology reveals two lineages of Vibrio cholerae that can cause global cholera epidemics despite absence of cholera toxin gene.</title>
        <authorList>
            <person name="Wang H."/>
            <person name="Zen W."/>
            <person name="Yu H."/>
            <person name="Zhang W."/>
            <person name="Pan J."/>
            <person name="Yang C."/>
            <person name="Cui Y."/>
        </authorList>
    </citation>
    <scope>NUCLEOTIDE SEQUENCE [LARGE SCALE GENOMIC DNA]</scope>
    <source>
        <strain evidence="2 9">00-1_S85</strain>
    </source>
</reference>
<dbReference type="EMBL" id="VIOS01000132">
    <property type="protein sequence ID" value="TQP08805.1"/>
    <property type="molecule type" value="Genomic_DNA"/>
</dbReference>
<dbReference type="EMBL" id="VSGZ01000035">
    <property type="protein sequence ID" value="TXY91739.1"/>
    <property type="molecule type" value="Genomic_DNA"/>
</dbReference>
<evidence type="ECO:0000313" key="2">
    <source>
        <dbReference type="EMBL" id="MVD25229.1"/>
    </source>
</evidence>
<reference evidence="3 6" key="1">
    <citation type="journal article" date="2017" name="Emerg. Infect. Dis.">
        <title>Carbapenemase VCC-1-Producing Vibrio cholerae in Coastal Waters of Germany.</title>
        <authorList>
            <person name="Hammerl J.A."/>
            <person name="Jackel C."/>
            <person name="Bortolaia V."/>
            <person name="Schwartz K."/>
            <person name="Bier N."/>
            <person name="Hendriksen R.S."/>
            <person name="Guerra B."/>
            <person name="Strauch E."/>
        </authorList>
    </citation>
    <scope>NUCLEOTIDE SEQUENCE [LARGE SCALE GENOMIC DNA]</scope>
    <source>
        <strain evidence="3 6">VN-2825</strain>
    </source>
</reference>
<dbReference type="EMBL" id="MCBA01000183">
    <property type="protein sequence ID" value="RGP83457.1"/>
    <property type="molecule type" value="Genomic_DNA"/>
</dbReference>
<dbReference type="RefSeq" id="WP_000439044.1">
    <property type="nucleotide sequence ID" value="NZ_AP018677.1"/>
</dbReference>
<dbReference type="Proteomes" id="UP000471242">
    <property type="component" value="Unassembled WGS sequence"/>
</dbReference>
<evidence type="ECO:0000313" key="9">
    <source>
        <dbReference type="Proteomes" id="UP000471242"/>
    </source>
</evidence>